<reference evidence="8 9" key="1">
    <citation type="submission" date="2016-10" db="EMBL/GenBank/DDBJ databases">
        <authorList>
            <person name="de Groot N.N."/>
        </authorList>
    </citation>
    <scope>NUCLEOTIDE SEQUENCE [LARGE SCALE GENOMIC DNA]</scope>
    <source>
        <strain evidence="8 9">DSM 21228</strain>
    </source>
</reference>
<dbReference type="GO" id="GO:0019305">
    <property type="term" value="P:dTDP-rhamnose biosynthetic process"/>
    <property type="evidence" value="ECO:0007669"/>
    <property type="project" value="UniProtKB-UniRule"/>
</dbReference>
<dbReference type="Pfam" id="PF00908">
    <property type="entry name" value="dTDP_sugar_isom"/>
    <property type="match status" value="1"/>
</dbReference>
<gene>
    <name evidence="8" type="ORF">SAMN05660964_01894</name>
</gene>
<keyword evidence="7" id="KW-0413">Isomerase</keyword>
<dbReference type="EC" id="5.1.3.13" evidence="3 7"/>
<dbReference type="EMBL" id="FNQP01000009">
    <property type="protein sequence ID" value="SEA56325.1"/>
    <property type="molecule type" value="Genomic_DNA"/>
</dbReference>
<evidence type="ECO:0000256" key="3">
    <source>
        <dbReference type="ARBA" id="ARBA00012098"/>
    </source>
</evidence>
<dbReference type="Proteomes" id="UP000199397">
    <property type="component" value="Unassembled WGS sequence"/>
</dbReference>
<keyword evidence="9" id="KW-1185">Reference proteome</keyword>
<dbReference type="CDD" id="cd00438">
    <property type="entry name" value="cupin_RmlC"/>
    <property type="match status" value="1"/>
</dbReference>
<comment type="pathway">
    <text evidence="7">Carbohydrate biosynthesis; dTDP-L-rhamnose biosynthesis.</text>
</comment>
<dbReference type="GO" id="GO:0000271">
    <property type="term" value="P:polysaccharide biosynthetic process"/>
    <property type="evidence" value="ECO:0007669"/>
    <property type="project" value="TreeGrafter"/>
</dbReference>
<dbReference type="OrthoDB" id="9800680at2"/>
<comment type="similarity">
    <text evidence="7">Belongs to the dTDP-4-dehydrorhamnose 3,5-epimerase family.</text>
</comment>
<dbReference type="AlphaFoldDB" id="A0A1H4C7A5"/>
<feature type="active site" description="Proton donor" evidence="5">
    <location>
        <position position="130"/>
    </location>
</feature>
<evidence type="ECO:0000256" key="1">
    <source>
        <dbReference type="ARBA" id="ARBA00001298"/>
    </source>
</evidence>
<evidence type="ECO:0000256" key="2">
    <source>
        <dbReference type="ARBA" id="ARBA00001997"/>
    </source>
</evidence>
<dbReference type="NCBIfam" id="TIGR01221">
    <property type="entry name" value="rmlC"/>
    <property type="match status" value="1"/>
</dbReference>
<accession>A0A1H4C7A5</accession>
<evidence type="ECO:0000256" key="6">
    <source>
        <dbReference type="PIRSR" id="PIRSR600888-3"/>
    </source>
</evidence>
<dbReference type="UniPathway" id="UPA00124"/>
<evidence type="ECO:0000256" key="5">
    <source>
        <dbReference type="PIRSR" id="PIRSR600888-1"/>
    </source>
</evidence>
<sequence>MKIIPTNIPDVLILEPQVFGDARGFFLETWNSKTFADAGLDLNFVQDNHSRSGQGILRGMHYQIQNPQGKLVRVTSGKVFDVAVDLRQSSPTFGQWAGAELSADNHRMLWVPPGFAHGFYVMSESADFLYKCTDFYAPAYDRSLRWDDPTVGIEWPLINGTQPTISAKDEAGKSWQEADKFA</sequence>
<feature type="site" description="Participates in a stacking interaction with the thymidine ring of dTDP-4-oxo-6-deoxyglucose" evidence="6">
    <location>
        <position position="136"/>
    </location>
</feature>
<dbReference type="InterPro" id="IPR011051">
    <property type="entry name" value="RmlC_Cupin_sf"/>
</dbReference>
<comment type="function">
    <text evidence="2 7">Catalyzes the epimerization of the C3' and C5'positions of dTDP-6-deoxy-D-xylo-4-hexulose, forming dTDP-6-deoxy-L-lyxo-4-hexulose.</text>
</comment>
<dbReference type="SUPFAM" id="SSF51182">
    <property type="entry name" value="RmlC-like cupins"/>
    <property type="match status" value="1"/>
</dbReference>
<dbReference type="PANTHER" id="PTHR21047:SF2">
    <property type="entry name" value="THYMIDINE DIPHOSPHO-4-KETO-RHAMNOSE 3,5-EPIMERASE"/>
    <property type="match status" value="1"/>
</dbReference>
<dbReference type="PANTHER" id="PTHR21047">
    <property type="entry name" value="DTDP-6-DEOXY-D-GLUCOSE-3,5 EPIMERASE"/>
    <property type="match status" value="1"/>
</dbReference>
<organism evidence="8 9">
    <name type="scientific">Thiothrix caldifontis</name>
    <dbReference type="NCBI Taxonomy" id="525918"/>
    <lineage>
        <taxon>Bacteria</taxon>
        <taxon>Pseudomonadati</taxon>
        <taxon>Pseudomonadota</taxon>
        <taxon>Gammaproteobacteria</taxon>
        <taxon>Thiotrichales</taxon>
        <taxon>Thiotrichaceae</taxon>
        <taxon>Thiothrix</taxon>
    </lineage>
</organism>
<proteinExistence type="inferred from homology"/>
<dbReference type="GO" id="GO:0005829">
    <property type="term" value="C:cytosol"/>
    <property type="evidence" value="ECO:0007669"/>
    <property type="project" value="TreeGrafter"/>
</dbReference>
<protein>
    <recommendedName>
        <fullName evidence="4 7">dTDP-4-dehydrorhamnose 3,5-epimerase</fullName>
        <ecNumber evidence="3 7">5.1.3.13</ecNumber>
    </recommendedName>
    <alternativeName>
        <fullName evidence="7">Thymidine diphospho-4-keto-rhamnose 3,5-epimerase</fullName>
    </alternativeName>
</protein>
<evidence type="ECO:0000256" key="4">
    <source>
        <dbReference type="ARBA" id="ARBA00019595"/>
    </source>
</evidence>
<name>A0A1H4C7A5_9GAMM</name>
<evidence type="ECO:0000313" key="8">
    <source>
        <dbReference type="EMBL" id="SEA56325.1"/>
    </source>
</evidence>
<dbReference type="Gene3D" id="2.60.120.10">
    <property type="entry name" value="Jelly Rolls"/>
    <property type="match status" value="1"/>
</dbReference>
<dbReference type="GO" id="GO:0008830">
    <property type="term" value="F:dTDP-4-dehydrorhamnose 3,5-epimerase activity"/>
    <property type="evidence" value="ECO:0007669"/>
    <property type="project" value="UniProtKB-UniRule"/>
</dbReference>
<dbReference type="STRING" id="525918.SAMN05660964_01894"/>
<feature type="active site" description="Proton acceptor" evidence="5">
    <location>
        <position position="61"/>
    </location>
</feature>
<evidence type="ECO:0000256" key="7">
    <source>
        <dbReference type="RuleBase" id="RU364069"/>
    </source>
</evidence>
<comment type="catalytic activity">
    <reaction evidence="1 7">
        <text>dTDP-4-dehydro-6-deoxy-alpha-D-glucose = dTDP-4-dehydro-beta-L-rhamnose</text>
        <dbReference type="Rhea" id="RHEA:16969"/>
        <dbReference type="ChEBI" id="CHEBI:57649"/>
        <dbReference type="ChEBI" id="CHEBI:62830"/>
        <dbReference type="EC" id="5.1.3.13"/>
    </reaction>
</comment>
<comment type="subunit">
    <text evidence="7">Homodimer.</text>
</comment>
<dbReference type="RefSeq" id="WP_093067878.1">
    <property type="nucleotide sequence ID" value="NZ_FNQP01000009.1"/>
</dbReference>
<evidence type="ECO:0000313" key="9">
    <source>
        <dbReference type="Proteomes" id="UP000199397"/>
    </source>
</evidence>
<dbReference type="InterPro" id="IPR000888">
    <property type="entry name" value="RmlC-like"/>
</dbReference>
<dbReference type="InterPro" id="IPR014710">
    <property type="entry name" value="RmlC-like_jellyroll"/>
</dbReference>